<dbReference type="InterPro" id="IPR010235">
    <property type="entry name" value="HepT"/>
</dbReference>
<keyword evidence="1" id="KW-0808">Transferase</keyword>
<name>A0A642F145_BACFG</name>
<dbReference type="Gene3D" id="1.20.120.330">
    <property type="entry name" value="Nucleotidyltransferases domain 2"/>
    <property type="match status" value="1"/>
</dbReference>
<reference evidence="1 2" key="1">
    <citation type="journal article" date="2019" name="Nat. Med.">
        <title>A library of human gut bacterial isolates paired with longitudinal multiomics data enables mechanistic microbiome research.</title>
        <authorList>
            <person name="Poyet M."/>
            <person name="Groussin M."/>
            <person name="Gibbons S.M."/>
            <person name="Avila-Pacheco J."/>
            <person name="Jiang X."/>
            <person name="Kearney S.M."/>
            <person name="Perrotta A.R."/>
            <person name="Berdy B."/>
            <person name="Zhao S."/>
            <person name="Lieberman T.D."/>
            <person name="Swanson P.K."/>
            <person name="Smith M."/>
            <person name="Roesemann S."/>
            <person name="Alexander J.E."/>
            <person name="Rich S.A."/>
            <person name="Livny J."/>
            <person name="Vlamakis H."/>
            <person name="Clish C."/>
            <person name="Bullock K."/>
            <person name="Deik A."/>
            <person name="Scott J."/>
            <person name="Pierce K.A."/>
            <person name="Xavier R.J."/>
            <person name="Alm E.J."/>
        </authorList>
    </citation>
    <scope>NUCLEOTIDE SEQUENCE [LARGE SCALE GENOMIC DNA]</scope>
    <source>
        <strain evidence="1 2">BIOML-A46</strain>
    </source>
</reference>
<dbReference type="Pfam" id="PF08780">
    <property type="entry name" value="NTase_sub_bind"/>
    <property type="match status" value="1"/>
</dbReference>
<comment type="caution">
    <text evidence="1">The sequence shown here is derived from an EMBL/GenBank/DDBJ whole genome shotgun (WGS) entry which is preliminary data.</text>
</comment>
<sequence length="147" mass="17126">MEKDKDIRWIQRYNSFHKALQRILSVTQSGEKPEDLTELEKEGLVQRFEYTFELSWKVLQDFLNYKGYEGITGPNPVLQKAFEDGIITDHDGWRKMLKGRNTTSHTYNEGEALAIVECIYKDYAPLFEKLDSRLKTEVANTGIQGLF</sequence>
<accession>A0A642F145</accession>
<dbReference type="Proteomes" id="UP000460666">
    <property type="component" value="Unassembled WGS sequence"/>
</dbReference>
<dbReference type="SUPFAM" id="SSF81593">
    <property type="entry name" value="Nucleotidyltransferase substrate binding subunit/domain"/>
    <property type="match status" value="1"/>
</dbReference>
<dbReference type="RefSeq" id="WP_130071239.1">
    <property type="nucleotide sequence ID" value="NZ_RCXN01000007.1"/>
</dbReference>
<protein>
    <submittedName>
        <fullName evidence="1">Nucleotidyltransferase</fullName>
    </submittedName>
</protein>
<evidence type="ECO:0000313" key="1">
    <source>
        <dbReference type="EMBL" id="KAA4996459.1"/>
    </source>
</evidence>
<evidence type="ECO:0000313" key="2">
    <source>
        <dbReference type="Proteomes" id="UP000460666"/>
    </source>
</evidence>
<organism evidence="1 2">
    <name type="scientific">Bacteroides fragilis</name>
    <dbReference type="NCBI Taxonomy" id="817"/>
    <lineage>
        <taxon>Bacteria</taxon>
        <taxon>Pseudomonadati</taxon>
        <taxon>Bacteroidota</taxon>
        <taxon>Bacteroidia</taxon>
        <taxon>Bacteroidales</taxon>
        <taxon>Bacteroidaceae</taxon>
        <taxon>Bacteroides</taxon>
    </lineage>
</organism>
<gene>
    <name evidence="1" type="ORF">F2Z89_13515</name>
</gene>
<dbReference type="AlphaFoldDB" id="A0A642F145"/>
<dbReference type="GO" id="GO:0016740">
    <property type="term" value="F:transferase activity"/>
    <property type="evidence" value="ECO:0007669"/>
    <property type="project" value="UniProtKB-KW"/>
</dbReference>
<proteinExistence type="predicted"/>
<dbReference type="NCBIfam" id="TIGR01987">
    <property type="entry name" value="HI0074"/>
    <property type="match status" value="1"/>
</dbReference>
<dbReference type="EMBL" id="VWCJ01000008">
    <property type="protein sequence ID" value="KAA4996459.1"/>
    <property type="molecule type" value="Genomic_DNA"/>
</dbReference>